<dbReference type="PANTHER" id="PTHR45453:SF1">
    <property type="entry name" value="PHOSPHATE REGULON SENSOR PROTEIN PHOR"/>
    <property type="match status" value="1"/>
</dbReference>
<evidence type="ECO:0000256" key="3">
    <source>
        <dbReference type="ARBA" id="ARBA00012438"/>
    </source>
</evidence>
<reference evidence="9 10" key="1">
    <citation type="submission" date="2024-11" db="EMBL/GenBank/DDBJ databases">
        <authorList>
            <person name="Heng Y.C."/>
            <person name="Lim A.C.H."/>
            <person name="Lee J.K.Y."/>
            <person name="Kittelmann S."/>
        </authorList>
    </citation>
    <scope>NUCLEOTIDE SEQUENCE [LARGE SCALE GENOMIC DNA]</scope>
    <source>
        <strain evidence="9 10">WILCCON 0114</strain>
    </source>
</reference>
<dbReference type="InterPro" id="IPR003661">
    <property type="entry name" value="HisK_dim/P_dom"/>
</dbReference>
<dbReference type="EMBL" id="JBJIAA010000010">
    <property type="protein sequence ID" value="MFL0251338.1"/>
    <property type="molecule type" value="Genomic_DNA"/>
</dbReference>
<comment type="catalytic activity">
    <reaction evidence="1">
        <text>ATP + protein L-histidine = ADP + protein N-phospho-L-histidine.</text>
        <dbReference type="EC" id="2.7.13.3"/>
    </reaction>
</comment>
<keyword evidence="10" id="KW-1185">Reference proteome</keyword>
<keyword evidence="6 9" id="KW-0418">Kinase</keyword>
<evidence type="ECO:0000256" key="2">
    <source>
        <dbReference type="ARBA" id="ARBA00004370"/>
    </source>
</evidence>
<keyword evidence="4" id="KW-0597">Phosphoprotein</keyword>
<dbReference type="InterPro" id="IPR004358">
    <property type="entry name" value="Sig_transdc_His_kin-like_C"/>
</dbReference>
<protein>
    <recommendedName>
        <fullName evidence="3">histidine kinase</fullName>
        <ecNumber evidence="3">2.7.13.3</ecNumber>
    </recommendedName>
</protein>
<dbReference type="PANTHER" id="PTHR45453">
    <property type="entry name" value="PHOSPHATE REGULON SENSOR PROTEIN PHOR"/>
    <property type="match status" value="1"/>
</dbReference>
<organism evidence="9 10">
    <name type="scientific">Clostridium neuense</name>
    <dbReference type="NCBI Taxonomy" id="1728934"/>
    <lineage>
        <taxon>Bacteria</taxon>
        <taxon>Bacillati</taxon>
        <taxon>Bacillota</taxon>
        <taxon>Clostridia</taxon>
        <taxon>Eubacteriales</taxon>
        <taxon>Clostridiaceae</taxon>
        <taxon>Clostridium</taxon>
    </lineage>
</organism>
<dbReference type="GO" id="GO:0016301">
    <property type="term" value="F:kinase activity"/>
    <property type="evidence" value="ECO:0007669"/>
    <property type="project" value="UniProtKB-KW"/>
</dbReference>
<evidence type="ECO:0000256" key="5">
    <source>
        <dbReference type="ARBA" id="ARBA00022679"/>
    </source>
</evidence>
<dbReference type="SUPFAM" id="SSF55874">
    <property type="entry name" value="ATPase domain of HSP90 chaperone/DNA topoisomerase II/histidine kinase"/>
    <property type="match status" value="1"/>
</dbReference>
<evidence type="ECO:0000313" key="9">
    <source>
        <dbReference type="EMBL" id="MFL0251338.1"/>
    </source>
</evidence>
<dbReference type="SUPFAM" id="SSF47384">
    <property type="entry name" value="Homodimeric domain of signal transducing histidine kinase"/>
    <property type="match status" value="1"/>
</dbReference>
<dbReference type="Gene3D" id="3.30.565.10">
    <property type="entry name" value="Histidine kinase-like ATPase, C-terminal domain"/>
    <property type="match status" value="1"/>
</dbReference>
<dbReference type="Pfam" id="PF02518">
    <property type="entry name" value="HATPase_c"/>
    <property type="match status" value="1"/>
</dbReference>
<evidence type="ECO:0000256" key="6">
    <source>
        <dbReference type="ARBA" id="ARBA00022777"/>
    </source>
</evidence>
<keyword evidence="5" id="KW-0808">Transferase</keyword>
<dbReference type="InterPro" id="IPR003594">
    <property type="entry name" value="HATPase_dom"/>
</dbReference>
<sequence>MQLQLHNINKLLTKRLAEHTRQPINLALFNKELNTLAANINKCLKDEENLRIEALREEKHFKEMISNISHDLRTPLTAIKGYQQLMEKGVLTSEQRYKLQVAEKHADELGVLIEHFFEYAYLLNAEPELKLEKINLTNLVTECIAESIAVFEENNLEVRIIEALPVFAKASKEAVIRIVQNLIRNCVQHSAGNVEVQVLAEKNAVISFKNSVKNSNEIDINHIFDRFYTADKARSKTTGLGLSIVRLLAEEMGGSTNASLQAGVLDIRVELPLQNSLA</sequence>
<dbReference type="InterPro" id="IPR036890">
    <property type="entry name" value="HATPase_C_sf"/>
</dbReference>
<dbReference type="SMART" id="SM00387">
    <property type="entry name" value="HATPase_c"/>
    <property type="match status" value="1"/>
</dbReference>
<dbReference type="CDD" id="cd00082">
    <property type="entry name" value="HisKA"/>
    <property type="match status" value="1"/>
</dbReference>
<gene>
    <name evidence="9" type="ORF">ACJDT4_13010</name>
</gene>
<dbReference type="Pfam" id="PF00512">
    <property type="entry name" value="HisKA"/>
    <property type="match status" value="1"/>
</dbReference>
<comment type="caution">
    <text evidence="9">The sequence shown here is derived from an EMBL/GenBank/DDBJ whole genome shotgun (WGS) entry which is preliminary data.</text>
</comment>
<dbReference type="EC" id="2.7.13.3" evidence="3"/>
<comment type="subcellular location">
    <subcellularLocation>
        <location evidence="2">Membrane</location>
    </subcellularLocation>
</comment>
<name>A0ABW8TFY9_9CLOT</name>
<keyword evidence="7" id="KW-0902">Two-component regulatory system</keyword>
<dbReference type="InterPro" id="IPR036097">
    <property type="entry name" value="HisK_dim/P_sf"/>
</dbReference>
<dbReference type="Proteomes" id="UP001623592">
    <property type="component" value="Unassembled WGS sequence"/>
</dbReference>
<dbReference type="InterPro" id="IPR005467">
    <property type="entry name" value="His_kinase_dom"/>
</dbReference>
<evidence type="ECO:0000313" key="10">
    <source>
        <dbReference type="Proteomes" id="UP001623592"/>
    </source>
</evidence>
<dbReference type="Gene3D" id="1.10.287.130">
    <property type="match status" value="1"/>
</dbReference>
<proteinExistence type="predicted"/>
<dbReference type="SMART" id="SM00388">
    <property type="entry name" value="HisKA"/>
    <property type="match status" value="1"/>
</dbReference>
<feature type="domain" description="Histidine kinase" evidence="8">
    <location>
        <begin position="67"/>
        <end position="275"/>
    </location>
</feature>
<evidence type="ECO:0000256" key="7">
    <source>
        <dbReference type="ARBA" id="ARBA00023012"/>
    </source>
</evidence>
<evidence type="ECO:0000256" key="1">
    <source>
        <dbReference type="ARBA" id="ARBA00000085"/>
    </source>
</evidence>
<dbReference type="PROSITE" id="PS50109">
    <property type="entry name" value="HIS_KIN"/>
    <property type="match status" value="1"/>
</dbReference>
<evidence type="ECO:0000256" key="4">
    <source>
        <dbReference type="ARBA" id="ARBA00022553"/>
    </source>
</evidence>
<dbReference type="PRINTS" id="PR00344">
    <property type="entry name" value="BCTRLSENSOR"/>
</dbReference>
<dbReference type="InterPro" id="IPR050351">
    <property type="entry name" value="BphY/WalK/GraS-like"/>
</dbReference>
<evidence type="ECO:0000259" key="8">
    <source>
        <dbReference type="PROSITE" id="PS50109"/>
    </source>
</evidence>
<accession>A0ABW8TFY9</accession>